<dbReference type="RefSeq" id="XP_020436891.1">
    <property type="nucleotide sequence ID" value="XM_020572774.1"/>
</dbReference>
<evidence type="ECO:0000256" key="1">
    <source>
        <dbReference type="PROSITE-ProRule" id="PRU00108"/>
    </source>
</evidence>
<dbReference type="Proteomes" id="UP000001396">
    <property type="component" value="Unassembled WGS sequence"/>
</dbReference>
<dbReference type="SMART" id="SM00389">
    <property type="entry name" value="HOX"/>
    <property type="match status" value="1"/>
</dbReference>
<evidence type="ECO:0000313" key="4">
    <source>
        <dbReference type="EMBL" id="EFA84779.1"/>
    </source>
</evidence>
<feature type="domain" description="Homeobox" evidence="3">
    <location>
        <begin position="107"/>
        <end position="167"/>
    </location>
</feature>
<dbReference type="PROSITE" id="PS50071">
    <property type="entry name" value="HOMEOBOX_2"/>
    <property type="match status" value="1"/>
</dbReference>
<name>D3B0F5_HETP5</name>
<dbReference type="GO" id="GO:0003677">
    <property type="term" value="F:DNA binding"/>
    <property type="evidence" value="ECO:0007669"/>
    <property type="project" value="UniProtKB-UniRule"/>
</dbReference>
<dbReference type="GeneID" id="31357299"/>
<dbReference type="SUPFAM" id="SSF46689">
    <property type="entry name" value="Homeodomain-like"/>
    <property type="match status" value="1"/>
</dbReference>
<dbReference type="GO" id="GO:0005634">
    <property type="term" value="C:nucleus"/>
    <property type="evidence" value="ECO:0007669"/>
    <property type="project" value="UniProtKB-SubCell"/>
</dbReference>
<protein>
    <recommendedName>
        <fullName evidence="3">Homeobox domain-containing protein</fullName>
    </recommendedName>
</protein>
<evidence type="ECO:0000259" key="3">
    <source>
        <dbReference type="PROSITE" id="PS50071"/>
    </source>
</evidence>
<dbReference type="InterPro" id="IPR001356">
    <property type="entry name" value="HD"/>
</dbReference>
<feature type="DNA-binding region" description="Homeobox" evidence="1">
    <location>
        <begin position="109"/>
        <end position="168"/>
    </location>
</feature>
<evidence type="ECO:0000256" key="2">
    <source>
        <dbReference type="RuleBase" id="RU000682"/>
    </source>
</evidence>
<keyword evidence="5" id="KW-1185">Reference proteome</keyword>
<comment type="subcellular location">
    <subcellularLocation>
        <location evidence="1 2">Nucleus</location>
    </subcellularLocation>
</comment>
<evidence type="ECO:0000313" key="5">
    <source>
        <dbReference type="Proteomes" id="UP000001396"/>
    </source>
</evidence>
<keyword evidence="1 2" id="KW-0539">Nucleus</keyword>
<sequence length="171" mass="20262">MNQNKDLLEYRLYSTLKNDVYFGRVQPETVVNTHDNDFKNFQSLFKKRFGAVQDPGFSEYVQKYTETLSRLGDISDSLYKSTQEYYNHYVRNNKDSSFSPCTLDSNVSKRKVNGKFTPLVKAGLMNSFQKDIYPTREKKLKLAKKYYLTEKQVSIWFTNSRKRRLQKKSKL</sequence>
<dbReference type="EMBL" id="ADBJ01000008">
    <property type="protein sequence ID" value="EFA84779.1"/>
    <property type="molecule type" value="Genomic_DNA"/>
</dbReference>
<comment type="caution">
    <text evidence="4">The sequence shown here is derived from an EMBL/GenBank/DDBJ whole genome shotgun (WGS) entry which is preliminary data.</text>
</comment>
<gene>
    <name evidence="4" type="ORF">PPL_01771</name>
</gene>
<keyword evidence="1 2" id="KW-0371">Homeobox</keyword>
<dbReference type="InParanoid" id="D3B0F5"/>
<dbReference type="InterPro" id="IPR009057">
    <property type="entry name" value="Homeodomain-like_sf"/>
</dbReference>
<accession>D3B0F5</accession>
<dbReference type="Gene3D" id="1.10.10.60">
    <property type="entry name" value="Homeodomain-like"/>
    <property type="match status" value="1"/>
</dbReference>
<reference evidence="4 5" key="1">
    <citation type="journal article" date="2011" name="Genome Res.">
        <title>Phylogeny-wide analysis of social amoeba genomes highlights ancient origins for complex intercellular communication.</title>
        <authorList>
            <person name="Heidel A.J."/>
            <person name="Lawal H.M."/>
            <person name="Felder M."/>
            <person name="Schilde C."/>
            <person name="Helps N.R."/>
            <person name="Tunggal B."/>
            <person name="Rivero F."/>
            <person name="John U."/>
            <person name="Schleicher M."/>
            <person name="Eichinger L."/>
            <person name="Platzer M."/>
            <person name="Noegel A.A."/>
            <person name="Schaap P."/>
            <person name="Gloeckner G."/>
        </authorList>
    </citation>
    <scope>NUCLEOTIDE SEQUENCE [LARGE SCALE GENOMIC DNA]</scope>
    <source>
        <strain evidence="5">ATCC 26659 / Pp 5 / PN500</strain>
    </source>
</reference>
<organism evidence="4 5">
    <name type="scientific">Heterostelium pallidum (strain ATCC 26659 / Pp 5 / PN500)</name>
    <name type="common">Cellular slime mold</name>
    <name type="synonym">Polysphondylium pallidum</name>
    <dbReference type="NCBI Taxonomy" id="670386"/>
    <lineage>
        <taxon>Eukaryota</taxon>
        <taxon>Amoebozoa</taxon>
        <taxon>Evosea</taxon>
        <taxon>Eumycetozoa</taxon>
        <taxon>Dictyostelia</taxon>
        <taxon>Acytosteliales</taxon>
        <taxon>Acytosteliaceae</taxon>
        <taxon>Heterostelium</taxon>
    </lineage>
</organism>
<dbReference type="CDD" id="cd00086">
    <property type="entry name" value="homeodomain"/>
    <property type="match status" value="1"/>
</dbReference>
<proteinExistence type="predicted"/>
<dbReference type="Pfam" id="PF00046">
    <property type="entry name" value="Homeodomain"/>
    <property type="match status" value="1"/>
</dbReference>
<keyword evidence="1 2" id="KW-0238">DNA-binding</keyword>
<dbReference type="AlphaFoldDB" id="D3B0F5"/>